<dbReference type="Gene3D" id="3.40.225.10">
    <property type="entry name" value="Class II aldolase/adducin N-terminal domain"/>
    <property type="match status" value="1"/>
</dbReference>
<name>A0ABS2DNP0_9BURK</name>
<dbReference type="InterPro" id="IPR050197">
    <property type="entry name" value="Aldolase_class_II_sugar_metab"/>
</dbReference>
<dbReference type="PANTHER" id="PTHR22789:SF0">
    <property type="entry name" value="3-OXO-TETRONATE 4-PHOSPHATE DECARBOXYLASE-RELATED"/>
    <property type="match status" value="1"/>
</dbReference>
<evidence type="ECO:0000256" key="1">
    <source>
        <dbReference type="ARBA" id="ARBA00022723"/>
    </source>
</evidence>
<organism evidence="4 5">
    <name type="scientific">Sutterella massiliensis</name>
    <dbReference type="NCBI Taxonomy" id="1816689"/>
    <lineage>
        <taxon>Bacteria</taxon>
        <taxon>Pseudomonadati</taxon>
        <taxon>Pseudomonadota</taxon>
        <taxon>Betaproteobacteria</taxon>
        <taxon>Burkholderiales</taxon>
        <taxon>Sutterellaceae</taxon>
        <taxon>Sutterella</taxon>
    </lineage>
</organism>
<accession>A0ABS2DNP0</accession>
<gene>
    <name evidence="4" type="ORF">H6A60_00405</name>
</gene>
<dbReference type="Proteomes" id="UP000715095">
    <property type="component" value="Unassembled WGS sequence"/>
</dbReference>
<evidence type="ECO:0000313" key="5">
    <source>
        <dbReference type="Proteomes" id="UP000715095"/>
    </source>
</evidence>
<evidence type="ECO:0000313" key="4">
    <source>
        <dbReference type="EMBL" id="MBM6702975.1"/>
    </source>
</evidence>
<dbReference type="EMBL" id="JACJJC010000001">
    <property type="protein sequence ID" value="MBM6702975.1"/>
    <property type="molecule type" value="Genomic_DNA"/>
</dbReference>
<evidence type="ECO:0000256" key="2">
    <source>
        <dbReference type="ARBA" id="ARBA00023239"/>
    </source>
</evidence>
<comment type="caution">
    <text evidence="4">The sequence shown here is derived from an EMBL/GenBank/DDBJ whole genome shotgun (WGS) entry which is preliminary data.</text>
</comment>
<dbReference type="Pfam" id="PF00596">
    <property type="entry name" value="Aldolase_II"/>
    <property type="match status" value="1"/>
</dbReference>
<dbReference type="SMART" id="SM01007">
    <property type="entry name" value="Aldolase_II"/>
    <property type="match status" value="1"/>
</dbReference>
<dbReference type="InterPro" id="IPR036409">
    <property type="entry name" value="Aldolase_II/adducin_N_sf"/>
</dbReference>
<dbReference type="RefSeq" id="WP_205101370.1">
    <property type="nucleotide sequence ID" value="NZ_JACJJC010000001.1"/>
</dbReference>
<evidence type="ECO:0000259" key="3">
    <source>
        <dbReference type="SMART" id="SM01007"/>
    </source>
</evidence>
<keyword evidence="1" id="KW-0479">Metal-binding</keyword>
<dbReference type="PANTHER" id="PTHR22789">
    <property type="entry name" value="FUCULOSE PHOSPHATE ALDOLASE"/>
    <property type="match status" value="1"/>
</dbReference>
<protein>
    <submittedName>
        <fullName evidence="4">Class II aldolase/adducin family protein</fullName>
    </submittedName>
</protein>
<proteinExistence type="predicted"/>
<sequence>MTEMDTARLRARVIEVAREMNARGINVNKSGNVSARACRAAADGFVITPTGVPYETLRPEDLVFVPLAEPLSVRDAIGRYLPSSEWEMHARVYLARPDIEGVVHTHSAYATALACQEMPIPAFHYMVACAGGASIDVAPYRTFGSSELAQEAAAALKARNACLLAHHGVLAAASTVEKALVLAAEVENLAHQYAIVRTLGTPKLIEEDEMQRVIEKFRTYGQPQKRLSGNETGGSE</sequence>
<dbReference type="InterPro" id="IPR001303">
    <property type="entry name" value="Aldolase_II/adducin_N"/>
</dbReference>
<keyword evidence="5" id="KW-1185">Reference proteome</keyword>
<reference evidence="4 5" key="1">
    <citation type="journal article" date="2021" name="Sci. Rep.">
        <title>The distribution of antibiotic resistance genes in chicken gut microbiota commensals.</title>
        <authorList>
            <person name="Juricova H."/>
            <person name="Matiasovicova J."/>
            <person name="Kubasova T."/>
            <person name="Cejkova D."/>
            <person name="Rychlik I."/>
        </authorList>
    </citation>
    <scope>NUCLEOTIDE SEQUENCE [LARGE SCALE GENOMIC DNA]</scope>
    <source>
        <strain evidence="4 5">An829</strain>
    </source>
</reference>
<keyword evidence="2" id="KW-0456">Lyase</keyword>
<dbReference type="SUPFAM" id="SSF53639">
    <property type="entry name" value="AraD/HMP-PK domain-like"/>
    <property type="match status" value="1"/>
</dbReference>
<feature type="domain" description="Class II aldolase/adducin N-terminal" evidence="3">
    <location>
        <begin position="11"/>
        <end position="194"/>
    </location>
</feature>